<evidence type="ECO:0000313" key="3">
    <source>
        <dbReference type="EMBL" id="KJY78258.1"/>
    </source>
</evidence>
<protein>
    <recommendedName>
        <fullName evidence="2">Outer membrane protein beta-barrel domain-containing protein</fullName>
    </recommendedName>
</protein>
<dbReference type="SUPFAM" id="SSF56925">
    <property type="entry name" value="OMPA-like"/>
    <property type="match status" value="1"/>
</dbReference>
<name>A0A837GCB0_9VIBR</name>
<dbReference type="InterPro" id="IPR027385">
    <property type="entry name" value="Beta-barrel_OMP"/>
</dbReference>
<dbReference type="AlphaFoldDB" id="A0A837GCB0"/>
<gene>
    <name evidence="3" type="ORF">TW71_01225</name>
</gene>
<comment type="caution">
    <text evidence="3">The sequence shown here is derived from an EMBL/GenBank/DDBJ whole genome shotgun (WGS) entry which is preliminary data.</text>
</comment>
<reference evidence="3" key="1">
    <citation type="journal article" date="2015" name="BMC Genomics">
        <title>Genome mining reveals unlocked bioactive potential of marine Gram-negative bacteria.</title>
        <authorList>
            <person name="Machado H."/>
            <person name="Sonnenschein E.C."/>
            <person name="Melchiorsen J."/>
            <person name="Gram L."/>
        </authorList>
    </citation>
    <scope>NUCLEOTIDE SEQUENCE</scope>
    <source>
        <strain evidence="3">S2052</strain>
    </source>
</reference>
<proteinExistence type="predicted"/>
<dbReference type="EMBL" id="JXXR01000001">
    <property type="protein sequence ID" value="KJY78258.1"/>
    <property type="molecule type" value="Genomic_DNA"/>
</dbReference>
<dbReference type="Pfam" id="PF13505">
    <property type="entry name" value="OMP_b-brl"/>
    <property type="match status" value="1"/>
</dbReference>
<organism evidence="3">
    <name type="scientific">Vibrio coralliilyticus</name>
    <dbReference type="NCBI Taxonomy" id="190893"/>
    <lineage>
        <taxon>Bacteria</taxon>
        <taxon>Pseudomonadati</taxon>
        <taxon>Pseudomonadota</taxon>
        <taxon>Gammaproteobacteria</taxon>
        <taxon>Vibrionales</taxon>
        <taxon>Vibrionaceae</taxon>
        <taxon>Vibrio</taxon>
    </lineage>
</organism>
<accession>A0A837GCB0</accession>
<dbReference type="InterPro" id="IPR011250">
    <property type="entry name" value="OMP/PagP_B-barrel"/>
</dbReference>
<dbReference type="KEGG" id="vct:JV59_30525"/>
<sequence length="159" mass="17471">MSVCAPLSVNAASSGNYSTYFGMSYDHSHVNLNHYGENMDGLHAQAGTDMENFGIKGSATSLSNHGEELDNYSFAVDKKFALLDQKAYIAPEAGVNYARYNSDLLKVTDFGPEAGINLGYNINKNFAIETSYRHSFGLTNNDINIDQDSVNLGLNYRFD</sequence>
<evidence type="ECO:0000256" key="1">
    <source>
        <dbReference type="ARBA" id="ARBA00022729"/>
    </source>
</evidence>
<evidence type="ECO:0000259" key="2">
    <source>
        <dbReference type="Pfam" id="PF13505"/>
    </source>
</evidence>
<keyword evidence="1" id="KW-0732">Signal</keyword>
<feature type="domain" description="Outer membrane protein beta-barrel" evidence="2">
    <location>
        <begin position="8"/>
        <end position="158"/>
    </location>
</feature>
<dbReference type="Gene3D" id="2.40.160.20">
    <property type="match status" value="1"/>
</dbReference>